<protein>
    <recommendedName>
        <fullName evidence="10">Trophoblast glycoprotein-like</fullName>
    </recommendedName>
</protein>
<dbReference type="InterPro" id="IPR052286">
    <property type="entry name" value="Wnt_signaling_inhibitor"/>
</dbReference>
<feature type="chain" id="PRO_5039007555" description="Trophoblast glycoprotein-like" evidence="5">
    <location>
        <begin position="19"/>
        <end position="368"/>
    </location>
</feature>
<evidence type="ECO:0000313" key="9">
    <source>
        <dbReference type="Proteomes" id="UP001044222"/>
    </source>
</evidence>
<dbReference type="PANTHER" id="PTHR24364:SF22">
    <property type="entry name" value="TROPHOBLAST GLYCOPROTEIN A-RELATED"/>
    <property type="match status" value="1"/>
</dbReference>
<evidence type="ECO:0000256" key="3">
    <source>
        <dbReference type="ARBA" id="ARBA00022737"/>
    </source>
</evidence>
<accession>A0A9D3N2F0</accession>
<comment type="caution">
    <text evidence="8">The sequence shown here is derived from an EMBL/GenBank/DDBJ whole genome shotgun (WGS) entry which is preliminary data.</text>
</comment>
<dbReference type="SMART" id="SM00369">
    <property type="entry name" value="LRR_TYP"/>
    <property type="match status" value="5"/>
</dbReference>
<feature type="transmembrane region" description="Helical" evidence="4">
    <location>
        <begin position="304"/>
        <end position="324"/>
    </location>
</feature>
<feature type="domain" description="LRRNT" evidence="6">
    <location>
        <begin position="19"/>
        <end position="53"/>
    </location>
</feature>
<feature type="domain" description="LRRCT" evidence="7">
    <location>
        <begin position="236"/>
        <end position="285"/>
    </location>
</feature>
<dbReference type="InterPro" id="IPR000483">
    <property type="entry name" value="Cys-rich_flank_reg_C"/>
</dbReference>
<sequence>MFRAVLLCTLLCASSVRATCPSLCECSEAAQTVKCVSKDLREIPSGIPGYTRNLFILGNHITRIGPESFKGLENVTNLSLSNNRIAEVESQAFGGLRSLRSLDLSGNQLTLIHPEALAVPSGPLRDLNLSRALYNHSALVDLATALRWGMLGSLQQLDLSANRLVLLPPAMFAHLPALRRLLLANNSLVALHNGTFLGLELLDELDLTQNAFRTLRRGALRELDGLGGARLLLGGNPFTCTCGLEDFIAWLNGTGGRVADGDQLACAFPPDLHNTSLRGLGGGPWVATVTRRGEGADLALQTSYVFLGVVLGFVGVVFLFVLYLNRKGIKRWVTDVREACRDILEGYHYRYEMDSDPRLGQLSTSADL</sequence>
<keyword evidence="9" id="KW-1185">Reference proteome</keyword>
<evidence type="ECO:0000259" key="6">
    <source>
        <dbReference type="SMART" id="SM00013"/>
    </source>
</evidence>
<name>A0A9D3N2F0_ANGAN</name>
<dbReference type="InterPro" id="IPR000372">
    <property type="entry name" value="LRRNT"/>
</dbReference>
<keyword evidence="4" id="KW-0812">Transmembrane</keyword>
<dbReference type="PRINTS" id="PR00019">
    <property type="entry name" value="LEURICHRPT"/>
</dbReference>
<dbReference type="InterPro" id="IPR001611">
    <property type="entry name" value="Leu-rich_rpt"/>
</dbReference>
<dbReference type="AlphaFoldDB" id="A0A9D3N2F0"/>
<keyword evidence="1" id="KW-0433">Leucine-rich repeat</keyword>
<keyword evidence="4" id="KW-0472">Membrane</keyword>
<dbReference type="EMBL" id="JAFIRN010000001">
    <property type="protein sequence ID" value="KAG5858096.1"/>
    <property type="molecule type" value="Genomic_DNA"/>
</dbReference>
<evidence type="ECO:0000313" key="8">
    <source>
        <dbReference type="EMBL" id="KAG5858096.1"/>
    </source>
</evidence>
<organism evidence="8 9">
    <name type="scientific">Anguilla anguilla</name>
    <name type="common">European freshwater eel</name>
    <name type="synonym">Muraena anguilla</name>
    <dbReference type="NCBI Taxonomy" id="7936"/>
    <lineage>
        <taxon>Eukaryota</taxon>
        <taxon>Metazoa</taxon>
        <taxon>Chordata</taxon>
        <taxon>Craniata</taxon>
        <taxon>Vertebrata</taxon>
        <taxon>Euteleostomi</taxon>
        <taxon>Actinopterygii</taxon>
        <taxon>Neopterygii</taxon>
        <taxon>Teleostei</taxon>
        <taxon>Anguilliformes</taxon>
        <taxon>Anguillidae</taxon>
        <taxon>Anguilla</taxon>
    </lineage>
</organism>
<evidence type="ECO:0000256" key="5">
    <source>
        <dbReference type="SAM" id="SignalP"/>
    </source>
</evidence>
<dbReference type="Pfam" id="PF13855">
    <property type="entry name" value="LRR_8"/>
    <property type="match status" value="2"/>
</dbReference>
<evidence type="ECO:0000259" key="7">
    <source>
        <dbReference type="SMART" id="SM00082"/>
    </source>
</evidence>
<dbReference type="SUPFAM" id="SSF52058">
    <property type="entry name" value="L domain-like"/>
    <property type="match status" value="1"/>
</dbReference>
<gene>
    <name evidence="8" type="ORF">ANANG_G00026470</name>
</gene>
<dbReference type="FunFam" id="3.80.10.10:FF:000082">
    <property type="entry name" value="Leucine-rich repeat-containing 24"/>
    <property type="match status" value="1"/>
</dbReference>
<dbReference type="GO" id="GO:0005886">
    <property type="term" value="C:plasma membrane"/>
    <property type="evidence" value="ECO:0007669"/>
    <property type="project" value="TreeGrafter"/>
</dbReference>
<dbReference type="InterPro" id="IPR003591">
    <property type="entry name" value="Leu-rich_rpt_typical-subtyp"/>
</dbReference>
<keyword evidence="4" id="KW-1133">Transmembrane helix</keyword>
<keyword evidence="3" id="KW-0677">Repeat</keyword>
<dbReference type="SMART" id="SM00082">
    <property type="entry name" value="LRRCT"/>
    <property type="match status" value="1"/>
</dbReference>
<evidence type="ECO:0008006" key="10">
    <source>
        <dbReference type="Google" id="ProtNLM"/>
    </source>
</evidence>
<dbReference type="PANTHER" id="PTHR24364">
    <property type="entry name" value="LP06937P"/>
    <property type="match status" value="1"/>
</dbReference>
<dbReference type="Gene3D" id="3.80.10.10">
    <property type="entry name" value="Ribonuclease Inhibitor"/>
    <property type="match status" value="1"/>
</dbReference>
<evidence type="ECO:0000256" key="2">
    <source>
        <dbReference type="ARBA" id="ARBA00022729"/>
    </source>
</evidence>
<dbReference type="SMART" id="SM00013">
    <property type="entry name" value="LRRNT"/>
    <property type="match status" value="1"/>
</dbReference>
<dbReference type="PROSITE" id="PS51450">
    <property type="entry name" value="LRR"/>
    <property type="match status" value="1"/>
</dbReference>
<keyword evidence="2 5" id="KW-0732">Signal</keyword>
<reference evidence="8" key="1">
    <citation type="submission" date="2021-01" db="EMBL/GenBank/DDBJ databases">
        <title>A chromosome-scale assembly of European eel, Anguilla anguilla.</title>
        <authorList>
            <person name="Henkel C."/>
            <person name="Jong-Raadsen S.A."/>
            <person name="Dufour S."/>
            <person name="Weltzien F.-A."/>
            <person name="Palstra A.P."/>
            <person name="Pelster B."/>
            <person name="Spaink H.P."/>
            <person name="Van Den Thillart G.E."/>
            <person name="Jansen H."/>
            <person name="Zahm M."/>
            <person name="Klopp C."/>
            <person name="Cedric C."/>
            <person name="Louis A."/>
            <person name="Berthelot C."/>
            <person name="Parey E."/>
            <person name="Roest Crollius H."/>
            <person name="Montfort J."/>
            <person name="Robinson-Rechavi M."/>
            <person name="Bucao C."/>
            <person name="Bouchez O."/>
            <person name="Gislard M."/>
            <person name="Lluch J."/>
            <person name="Milhes M."/>
            <person name="Lampietro C."/>
            <person name="Lopez Roques C."/>
            <person name="Donnadieu C."/>
            <person name="Braasch I."/>
            <person name="Desvignes T."/>
            <person name="Postlethwait J."/>
            <person name="Bobe J."/>
            <person name="Guiguen Y."/>
            <person name="Dirks R."/>
        </authorList>
    </citation>
    <scope>NUCLEOTIDE SEQUENCE</scope>
    <source>
        <strain evidence="8">Tag_6206</strain>
        <tissue evidence="8">Liver</tissue>
    </source>
</reference>
<dbReference type="Pfam" id="PF00560">
    <property type="entry name" value="LRR_1"/>
    <property type="match status" value="1"/>
</dbReference>
<proteinExistence type="predicted"/>
<evidence type="ECO:0000256" key="4">
    <source>
        <dbReference type="SAM" id="Phobius"/>
    </source>
</evidence>
<dbReference type="Proteomes" id="UP001044222">
    <property type="component" value="Unassembled WGS sequence"/>
</dbReference>
<dbReference type="GO" id="GO:0090090">
    <property type="term" value="P:negative regulation of canonical Wnt signaling pathway"/>
    <property type="evidence" value="ECO:0007669"/>
    <property type="project" value="TreeGrafter"/>
</dbReference>
<feature type="signal peptide" evidence="5">
    <location>
        <begin position="1"/>
        <end position="18"/>
    </location>
</feature>
<dbReference type="InterPro" id="IPR032675">
    <property type="entry name" value="LRR_dom_sf"/>
</dbReference>
<evidence type="ECO:0000256" key="1">
    <source>
        <dbReference type="ARBA" id="ARBA00022614"/>
    </source>
</evidence>